<accession>A0A2U9B6C2</accession>
<feature type="region of interest" description="Disordered" evidence="1">
    <location>
        <begin position="1"/>
        <end position="53"/>
    </location>
</feature>
<dbReference type="EMBL" id="CP026245">
    <property type="protein sequence ID" value="AWO99494.1"/>
    <property type="molecule type" value="Genomic_DNA"/>
</dbReference>
<gene>
    <name evidence="2" type="ORF">SMAX5B_017169</name>
</gene>
<reference evidence="2 3" key="1">
    <citation type="submission" date="2017-12" db="EMBL/GenBank/DDBJ databases">
        <title>Integrating genomic resources of turbot (Scophthalmus maximus) in depth evaluation of genetic and physical mapping variation across individuals.</title>
        <authorList>
            <person name="Martinez P."/>
        </authorList>
    </citation>
    <scope>NUCLEOTIDE SEQUENCE [LARGE SCALE GENOMIC DNA]</scope>
</reference>
<dbReference type="Proteomes" id="UP000246464">
    <property type="component" value="Chromosome 3"/>
</dbReference>
<proteinExistence type="predicted"/>
<sequence>MSTSASAGASVALGVDDQSGGDRVSTCWNYKPPSERRKVKTSRQSNTKTPTSLRVRAQGRTSVVYQIKFNLLDLMETK</sequence>
<keyword evidence="3" id="KW-1185">Reference proteome</keyword>
<evidence type="ECO:0000256" key="1">
    <source>
        <dbReference type="SAM" id="MobiDB-lite"/>
    </source>
</evidence>
<feature type="compositionally biased region" description="Polar residues" evidence="1">
    <location>
        <begin position="42"/>
        <end position="52"/>
    </location>
</feature>
<name>A0A2U9B6C2_SCOMX</name>
<dbReference type="AlphaFoldDB" id="A0A2U9B6C2"/>
<evidence type="ECO:0000313" key="2">
    <source>
        <dbReference type="EMBL" id="AWO99494.1"/>
    </source>
</evidence>
<feature type="compositionally biased region" description="Low complexity" evidence="1">
    <location>
        <begin position="1"/>
        <end position="12"/>
    </location>
</feature>
<evidence type="ECO:0000313" key="3">
    <source>
        <dbReference type="Proteomes" id="UP000246464"/>
    </source>
</evidence>
<organism evidence="2 3">
    <name type="scientific">Scophthalmus maximus</name>
    <name type="common">Turbot</name>
    <name type="synonym">Psetta maxima</name>
    <dbReference type="NCBI Taxonomy" id="52904"/>
    <lineage>
        <taxon>Eukaryota</taxon>
        <taxon>Metazoa</taxon>
        <taxon>Chordata</taxon>
        <taxon>Craniata</taxon>
        <taxon>Vertebrata</taxon>
        <taxon>Euteleostomi</taxon>
        <taxon>Actinopterygii</taxon>
        <taxon>Neopterygii</taxon>
        <taxon>Teleostei</taxon>
        <taxon>Neoteleostei</taxon>
        <taxon>Acanthomorphata</taxon>
        <taxon>Carangaria</taxon>
        <taxon>Pleuronectiformes</taxon>
        <taxon>Pleuronectoidei</taxon>
        <taxon>Scophthalmidae</taxon>
        <taxon>Scophthalmus</taxon>
    </lineage>
</organism>
<protein>
    <submittedName>
        <fullName evidence="2">Uncharacterized protein</fullName>
    </submittedName>
</protein>